<name>A0A219B3U0_9SPHN</name>
<evidence type="ECO:0000256" key="1">
    <source>
        <dbReference type="ARBA" id="ARBA00005254"/>
    </source>
</evidence>
<dbReference type="OrthoDB" id="9777711at2"/>
<dbReference type="EMBL" id="NFZT01000001">
    <property type="protein sequence ID" value="OWV32479.1"/>
    <property type="molecule type" value="Genomic_DNA"/>
</dbReference>
<reference evidence="3" key="1">
    <citation type="submission" date="2017-05" db="EMBL/GenBank/DDBJ databases">
        <authorList>
            <person name="Lin X."/>
        </authorList>
    </citation>
    <scope>NUCLEOTIDE SEQUENCE [LARGE SCALE GENOMIC DNA]</scope>
    <source>
        <strain evidence="3">JLT2012</strain>
    </source>
</reference>
<dbReference type="Gene3D" id="3.90.226.10">
    <property type="entry name" value="2-enoyl-CoA Hydratase, Chain A, domain 1"/>
    <property type="match status" value="1"/>
</dbReference>
<dbReference type="Proteomes" id="UP000198462">
    <property type="component" value="Unassembled WGS sequence"/>
</dbReference>
<protein>
    <submittedName>
        <fullName evidence="2">Enoyl-CoA hydratase</fullName>
    </submittedName>
</protein>
<dbReference type="InterPro" id="IPR001753">
    <property type="entry name" value="Enoyl-CoA_hydra/iso"/>
</dbReference>
<comment type="caution">
    <text evidence="2">The sequence shown here is derived from an EMBL/GenBank/DDBJ whole genome shotgun (WGS) entry which is preliminary data.</text>
</comment>
<organism evidence="2 3">
    <name type="scientific">Pacificimonas flava</name>
    <dbReference type="NCBI Taxonomy" id="1234595"/>
    <lineage>
        <taxon>Bacteria</taxon>
        <taxon>Pseudomonadati</taxon>
        <taxon>Pseudomonadota</taxon>
        <taxon>Alphaproteobacteria</taxon>
        <taxon>Sphingomonadales</taxon>
        <taxon>Sphingosinicellaceae</taxon>
        <taxon>Pacificimonas</taxon>
    </lineage>
</organism>
<keyword evidence="3" id="KW-1185">Reference proteome</keyword>
<dbReference type="Gene3D" id="1.10.12.10">
    <property type="entry name" value="Lyase 2-enoyl-coa Hydratase, Chain A, domain 2"/>
    <property type="match status" value="1"/>
</dbReference>
<evidence type="ECO:0000313" key="3">
    <source>
        <dbReference type="Proteomes" id="UP000198462"/>
    </source>
</evidence>
<dbReference type="InterPro" id="IPR051053">
    <property type="entry name" value="ECH/Chromodomain_protein"/>
</dbReference>
<dbReference type="PANTHER" id="PTHR43684:SF4">
    <property type="entry name" value="ENOYL-COA HYDRATASE_ISOMERASE FAMILY PROTEIN (AFU_ORTHOLOGUE AFUA_1G01890)"/>
    <property type="match status" value="1"/>
</dbReference>
<dbReference type="RefSeq" id="WP_088711273.1">
    <property type="nucleotide sequence ID" value="NZ_NFZT01000001.1"/>
</dbReference>
<evidence type="ECO:0000313" key="2">
    <source>
        <dbReference type="EMBL" id="OWV32479.1"/>
    </source>
</evidence>
<dbReference type="InterPro" id="IPR029045">
    <property type="entry name" value="ClpP/crotonase-like_dom_sf"/>
</dbReference>
<dbReference type="AlphaFoldDB" id="A0A219B3U0"/>
<dbReference type="NCBIfam" id="NF006109">
    <property type="entry name" value="PRK08260.1"/>
    <property type="match status" value="1"/>
</dbReference>
<proteinExistence type="inferred from homology"/>
<comment type="similarity">
    <text evidence="1">Belongs to the enoyl-CoA hydratase/isomerase family.</text>
</comment>
<dbReference type="Pfam" id="PF00378">
    <property type="entry name" value="ECH_1"/>
    <property type="match status" value="1"/>
</dbReference>
<dbReference type="GO" id="GO:0003824">
    <property type="term" value="F:catalytic activity"/>
    <property type="evidence" value="ECO:0007669"/>
    <property type="project" value="UniProtKB-ARBA"/>
</dbReference>
<dbReference type="InterPro" id="IPR014748">
    <property type="entry name" value="Enoyl-CoA_hydra_C"/>
</dbReference>
<accession>A0A219B3U0</accession>
<dbReference type="SUPFAM" id="SSF52096">
    <property type="entry name" value="ClpP/crotonase"/>
    <property type="match status" value="1"/>
</dbReference>
<sequence>MTYEDILYEVDGPVLTVTLNRPDKLNAFTNLMGRELADALQRADRDDDIRVVILTGAGRGFCAGADISAGAGSFDTKSGEGAKNFGDGQDRGEGSSFVHALFNSKKPTIAAFNGPAVGVGATMALPTDIKIASDTARFGFVFARRGLVPEAASAWFLPQLVGMAQALRWAISGNVFDAQEALQGGLVSEVVPAEMLLNRAREIAMDIADNTAPVSVALTRQLIWRFGSDGGPFDLMKIDGAYALERGSTDDVKEGVASFLEKRKPDFPGKVSTDMPPNYPWWTSE</sequence>
<gene>
    <name evidence="2" type="ORF">B5C34_02755</name>
</gene>
<dbReference type="CDD" id="cd06558">
    <property type="entry name" value="crotonase-like"/>
    <property type="match status" value="1"/>
</dbReference>
<dbReference type="PANTHER" id="PTHR43684">
    <property type="match status" value="1"/>
</dbReference>